<dbReference type="PANTHER" id="PTHR43649">
    <property type="entry name" value="ARABINOSE-BINDING PROTEIN-RELATED"/>
    <property type="match status" value="1"/>
</dbReference>
<protein>
    <submittedName>
        <fullName evidence="2">ABC transporter substrate-binding protein</fullName>
    </submittedName>
</protein>
<organism evidence="2 3">
    <name type="scientific">Marinithermofilum abyssi</name>
    <dbReference type="NCBI Taxonomy" id="1571185"/>
    <lineage>
        <taxon>Bacteria</taxon>
        <taxon>Bacillati</taxon>
        <taxon>Bacillota</taxon>
        <taxon>Bacilli</taxon>
        <taxon>Bacillales</taxon>
        <taxon>Thermoactinomycetaceae</taxon>
        <taxon>Marinithermofilum</taxon>
    </lineage>
</organism>
<comment type="caution">
    <text evidence="2">The sequence shown here is derived from an EMBL/GenBank/DDBJ whole genome shotgun (WGS) entry which is preliminary data.</text>
</comment>
<dbReference type="EMBL" id="BMHQ01000001">
    <property type="protein sequence ID" value="GGE03927.1"/>
    <property type="molecule type" value="Genomic_DNA"/>
</dbReference>
<dbReference type="PROSITE" id="PS51257">
    <property type="entry name" value="PROKAR_LIPOPROTEIN"/>
    <property type="match status" value="1"/>
</dbReference>
<dbReference type="Proteomes" id="UP000625210">
    <property type="component" value="Unassembled WGS sequence"/>
</dbReference>
<dbReference type="RefSeq" id="WP_188645980.1">
    <property type="nucleotide sequence ID" value="NZ_BMHQ01000001.1"/>
</dbReference>
<accession>A0A8J2YCR0</accession>
<proteinExistence type="predicted"/>
<dbReference type="Gene3D" id="3.40.190.10">
    <property type="entry name" value="Periplasmic binding protein-like II"/>
    <property type="match status" value="1"/>
</dbReference>
<dbReference type="InterPro" id="IPR006059">
    <property type="entry name" value="SBP"/>
</dbReference>
<reference evidence="2" key="1">
    <citation type="journal article" date="2014" name="Int. J. Syst. Evol. Microbiol.">
        <title>Complete genome sequence of Corynebacterium casei LMG S-19264T (=DSM 44701T), isolated from a smear-ripened cheese.</title>
        <authorList>
            <consortium name="US DOE Joint Genome Institute (JGI-PGF)"/>
            <person name="Walter F."/>
            <person name="Albersmeier A."/>
            <person name="Kalinowski J."/>
            <person name="Ruckert C."/>
        </authorList>
    </citation>
    <scope>NUCLEOTIDE SEQUENCE</scope>
    <source>
        <strain evidence="2">CGMCC 1.15179</strain>
    </source>
</reference>
<dbReference type="Pfam" id="PF01547">
    <property type="entry name" value="SBP_bac_1"/>
    <property type="match status" value="1"/>
</dbReference>
<evidence type="ECO:0000313" key="2">
    <source>
        <dbReference type="EMBL" id="GGE03927.1"/>
    </source>
</evidence>
<dbReference type="PANTHER" id="PTHR43649:SF12">
    <property type="entry name" value="DIACETYLCHITOBIOSE BINDING PROTEIN DASA"/>
    <property type="match status" value="1"/>
</dbReference>
<feature type="signal peptide" evidence="1">
    <location>
        <begin position="1"/>
        <end position="22"/>
    </location>
</feature>
<dbReference type="AlphaFoldDB" id="A0A8J2YCR0"/>
<dbReference type="SUPFAM" id="SSF53850">
    <property type="entry name" value="Periplasmic binding protein-like II"/>
    <property type="match status" value="1"/>
</dbReference>
<evidence type="ECO:0000313" key="3">
    <source>
        <dbReference type="Proteomes" id="UP000625210"/>
    </source>
</evidence>
<reference evidence="2" key="2">
    <citation type="submission" date="2020-09" db="EMBL/GenBank/DDBJ databases">
        <authorList>
            <person name="Sun Q."/>
            <person name="Zhou Y."/>
        </authorList>
    </citation>
    <scope>NUCLEOTIDE SEQUENCE</scope>
    <source>
        <strain evidence="2">CGMCC 1.15179</strain>
    </source>
</reference>
<gene>
    <name evidence="2" type="ORF">GCM10011571_01070</name>
</gene>
<evidence type="ECO:0000256" key="1">
    <source>
        <dbReference type="SAM" id="SignalP"/>
    </source>
</evidence>
<keyword evidence="1" id="KW-0732">Signal</keyword>
<keyword evidence="3" id="KW-1185">Reference proteome</keyword>
<name>A0A8J2YCR0_9BACL</name>
<dbReference type="InterPro" id="IPR050490">
    <property type="entry name" value="Bact_solute-bd_prot1"/>
</dbReference>
<feature type="chain" id="PRO_5039257711" evidence="1">
    <location>
        <begin position="23"/>
        <end position="450"/>
    </location>
</feature>
<sequence length="450" mass="51065">MKKMKTLAALGMALVLAAGVLAGCSTVSPGQVSKADREEAEVDPKKLEADISVVVPRGDYLDFMKKEVVPQFEKAYPKVTVKVEPEPDGGQLDARIAAGDAPNLWVGVFGYLPAKYAKVGKLVDMDDLPGSKELFNRIDENFIHRDYGGLYYVPWNATTQMLIYNKDLFKKAGLDPNKPPKTFDEYLEYAKKIDALPAQDGKEVYGNTFWNNQLSSGGWYWTMLAQIYYNMNDGKYQLFNKYGTDIVFDKEQANMDEFFRFAREAQKYAPKTMDPEKQQDFFSRNTGMWIQYGYGWKTNLEQAKGKPMKIGKDVGVAPLPTMKKGQTSWSTLDGRALMIFKGDKAEEQASWEFTKFLMKDDINLKACKELGQLPTLKSIKDDPYFKRPETKPFVDQLEHTLPNEAFAVLDPVSNELLQTYQQVVVDRSLTPEEGVKQAAEKARKILRKEK</sequence>